<dbReference type="OrthoDB" id="104997at2"/>
<feature type="domain" description="Xylose isomerase-like TIM barrel" evidence="2">
    <location>
        <begin position="33"/>
        <end position="273"/>
    </location>
</feature>
<dbReference type="RefSeq" id="WP_036310937.1">
    <property type="nucleotide sequence ID" value="NZ_JFYO01000005.1"/>
</dbReference>
<dbReference type="SUPFAM" id="SSF51658">
    <property type="entry name" value="Xylose isomerase-like"/>
    <property type="match status" value="1"/>
</dbReference>
<evidence type="ECO:0000313" key="4">
    <source>
        <dbReference type="Proteomes" id="UP000024001"/>
    </source>
</evidence>
<dbReference type="EMBL" id="JFYO01000005">
    <property type="protein sequence ID" value="EZP27536.1"/>
    <property type="molecule type" value="Genomic_DNA"/>
</dbReference>
<gene>
    <name evidence="3" type="ORF">BW34_01524</name>
</gene>
<keyword evidence="4" id="KW-1185">Reference proteome</keyword>
<dbReference type="Proteomes" id="UP000024001">
    <property type="component" value="Unassembled WGS sequence"/>
</dbReference>
<evidence type="ECO:0000256" key="1">
    <source>
        <dbReference type="ARBA" id="ARBA00023277"/>
    </source>
</evidence>
<dbReference type="Pfam" id="PF01261">
    <property type="entry name" value="AP_endonuc_2"/>
    <property type="match status" value="1"/>
</dbReference>
<keyword evidence="1" id="KW-0119">Carbohydrate metabolism</keyword>
<protein>
    <submittedName>
        <fullName evidence="3">Putative sugar epimerase</fullName>
    </submittedName>
</protein>
<comment type="caution">
    <text evidence="3">The sequence shown here is derived from an EMBL/GenBank/DDBJ whole genome shotgun (WGS) entry which is preliminary data.</text>
</comment>
<dbReference type="AlphaFoldDB" id="A0A031FTL9"/>
<sequence length="305" mass="31999">MKAVVAGAPVSFGVFELTPEGAETISPDAMMAALAEADYAGIDLGPLGFLGEDAALRDRLERFGLGLAGGWVQLPFSDDEAFAAALPDLRAALRQFSAGAEAGAGPLPLPTLADDGSSLRRAAPGRGVEVDALDADAWGRLTDNVARAARIVRDAGFEPTFHHHAGTFVESPDEIDRFVADTDVDLTLDTGHLFIAGGDPLAAVERWGDRINHLHLKDVDLAALRRVLAAGGGMPEVWSGGSFVAFGQGDIDLASVMSALDARGYEGWVVVEQDVLNGPDVALDAFVSARSADQLTNRDALRAWV</sequence>
<dbReference type="PATRIC" id="fig|273677.3.peg.1505"/>
<dbReference type="eggNOG" id="COG1082">
    <property type="taxonomic scope" value="Bacteria"/>
</dbReference>
<accession>A0A031FTL9</accession>
<name>A0A031FTL9_9MICO</name>
<proteinExistence type="predicted"/>
<dbReference type="InterPro" id="IPR050312">
    <property type="entry name" value="IolE/XylAMocC-like"/>
</dbReference>
<dbReference type="PANTHER" id="PTHR12110:SF41">
    <property type="entry name" value="INOSOSE DEHYDRATASE"/>
    <property type="match status" value="1"/>
</dbReference>
<dbReference type="PANTHER" id="PTHR12110">
    <property type="entry name" value="HYDROXYPYRUVATE ISOMERASE"/>
    <property type="match status" value="1"/>
</dbReference>
<organism evidence="3 4">
    <name type="scientific">Microbacterium oleivorans</name>
    <dbReference type="NCBI Taxonomy" id="273677"/>
    <lineage>
        <taxon>Bacteria</taxon>
        <taxon>Bacillati</taxon>
        <taxon>Actinomycetota</taxon>
        <taxon>Actinomycetes</taxon>
        <taxon>Micrococcales</taxon>
        <taxon>Microbacteriaceae</taxon>
        <taxon>Microbacterium</taxon>
    </lineage>
</organism>
<evidence type="ECO:0000313" key="3">
    <source>
        <dbReference type="EMBL" id="EZP27536.1"/>
    </source>
</evidence>
<dbReference type="Gene3D" id="3.20.20.150">
    <property type="entry name" value="Divalent-metal-dependent TIM barrel enzymes"/>
    <property type="match status" value="1"/>
</dbReference>
<dbReference type="InterPro" id="IPR036237">
    <property type="entry name" value="Xyl_isomerase-like_sf"/>
</dbReference>
<evidence type="ECO:0000259" key="2">
    <source>
        <dbReference type="Pfam" id="PF01261"/>
    </source>
</evidence>
<dbReference type="InterPro" id="IPR013022">
    <property type="entry name" value="Xyl_isomerase-like_TIM-brl"/>
</dbReference>
<reference evidence="3 4" key="1">
    <citation type="submission" date="2014-03" db="EMBL/GenBank/DDBJ databases">
        <title>Draft Genome Sequences of 13 Willow Endophytes.</title>
        <authorList>
            <person name="Gan H.Y."/>
            <person name="Gan H.M."/>
            <person name="Savka M.A."/>
            <person name="Hudson A.O."/>
        </authorList>
    </citation>
    <scope>NUCLEOTIDE SEQUENCE [LARGE SCALE GENOMIC DNA]</scope>
    <source>
        <strain evidence="3 4">RIT293</strain>
    </source>
</reference>